<organism evidence="1 2">
    <name type="scientific">Rhodoferax ferrireducens</name>
    <dbReference type="NCBI Taxonomy" id="192843"/>
    <lineage>
        <taxon>Bacteria</taxon>
        <taxon>Pseudomonadati</taxon>
        <taxon>Pseudomonadota</taxon>
        <taxon>Betaproteobacteria</taxon>
        <taxon>Burkholderiales</taxon>
        <taxon>Comamonadaceae</taxon>
        <taxon>Rhodoferax</taxon>
    </lineage>
</organism>
<gene>
    <name evidence="1" type="ORF">J2X19_002672</name>
</gene>
<dbReference type="SUPFAM" id="SSF53795">
    <property type="entry name" value="PEP carboxykinase-like"/>
    <property type="match status" value="1"/>
</dbReference>
<dbReference type="EMBL" id="JAVDXT010000002">
    <property type="protein sequence ID" value="MDR7377993.1"/>
    <property type="molecule type" value="Genomic_DNA"/>
</dbReference>
<dbReference type="GO" id="GO:0016301">
    <property type="term" value="F:kinase activity"/>
    <property type="evidence" value="ECO:0007669"/>
    <property type="project" value="UniProtKB-KW"/>
</dbReference>
<evidence type="ECO:0000313" key="2">
    <source>
        <dbReference type="Proteomes" id="UP001180487"/>
    </source>
</evidence>
<dbReference type="RefSeq" id="WP_310373789.1">
    <property type="nucleotide sequence ID" value="NZ_JAVDXT010000002.1"/>
</dbReference>
<comment type="caution">
    <text evidence="1">The sequence shown here is derived from an EMBL/GenBank/DDBJ whole genome shotgun (WGS) entry which is preliminary data.</text>
</comment>
<name>A0ABU2C9I1_9BURK</name>
<dbReference type="NCBIfam" id="TIGR04352">
    <property type="entry name" value="HprK_rel_A"/>
    <property type="match status" value="1"/>
</dbReference>
<sequence length="305" mass="34145">MKLEELNFLEIQHRLQSNGLILKIGPFSFRILSPIDSIAEGLYTLYGNYTVLDESHFVDYSVTIASGSGWRRWARRQAIFKFDGMEPFIPLPEDHAFPLLEWSMNWCISMHAHHYLILHSAVIEKEGCAVILPAPPGSGKSTLCAGLVNRGWRLLSDELALISLTDTSITPLGRPISLKNQSIDVIRRYVPGAIFSKVVHDTSKGSVSLLKAPSAHIDRIQETARPRWVIFPKYMAGATAQMTPRSKANSMLELGRNAFNYMVLGLKGFEVLSKVIDESDCYDFRYSQLDDAVVAFDALAARRNA</sequence>
<keyword evidence="1" id="KW-0808">Transferase</keyword>
<keyword evidence="1" id="KW-0418">Kinase</keyword>
<reference evidence="1 2" key="1">
    <citation type="submission" date="2023-07" db="EMBL/GenBank/DDBJ databases">
        <title>Sorghum-associated microbial communities from plants grown in Nebraska, USA.</title>
        <authorList>
            <person name="Schachtman D."/>
        </authorList>
    </citation>
    <scope>NUCLEOTIDE SEQUENCE [LARGE SCALE GENOMIC DNA]</scope>
    <source>
        <strain evidence="1 2">BE313</strain>
    </source>
</reference>
<accession>A0ABU2C9I1</accession>
<dbReference type="Gene3D" id="3.40.50.300">
    <property type="entry name" value="P-loop containing nucleotide triphosphate hydrolases"/>
    <property type="match status" value="1"/>
</dbReference>
<protein>
    <submittedName>
        <fullName evidence="1">HprK-related kinase A</fullName>
    </submittedName>
</protein>
<dbReference type="InterPro" id="IPR027417">
    <property type="entry name" value="P-loop_NTPase"/>
</dbReference>
<keyword evidence="2" id="KW-1185">Reference proteome</keyword>
<evidence type="ECO:0000313" key="1">
    <source>
        <dbReference type="EMBL" id="MDR7377993.1"/>
    </source>
</evidence>
<dbReference type="InterPro" id="IPR027600">
    <property type="entry name" value="HprK-rel_A"/>
</dbReference>
<proteinExistence type="predicted"/>
<dbReference type="Proteomes" id="UP001180487">
    <property type="component" value="Unassembled WGS sequence"/>
</dbReference>